<sequence>MLCTHLCAEHERTGALYHRSSSSSDYTCVQSTTVPRNTYPVPSDAGAHEAGGVSDLDLPGLLRRIRRTADLSQREMARSTGTSRATIAAAEAGTRGLDARTLARLAAVAGLRLALVDADGAEVAPMDGAAVRDGGGRRFPAHLDTRHGDEGWWHGPHRYDRDPVTYTFTRVREHRDEQRARRGTPEDHQLPQPGDALADRAADRRAAARRAREEDLERRRAAGLLRSPVDLLCECPPACDDLLLEDLPPVPGRPGPHTDDCACSCDVS</sequence>
<keyword evidence="4" id="KW-1185">Reference proteome</keyword>
<dbReference type="GO" id="GO:0003677">
    <property type="term" value="F:DNA binding"/>
    <property type="evidence" value="ECO:0007669"/>
    <property type="project" value="InterPro"/>
</dbReference>
<gene>
    <name evidence="3" type="ORF">SAMN04488107_4383</name>
</gene>
<name>A0A239ILX2_9ACTN</name>
<dbReference type="Gene3D" id="1.10.260.40">
    <property type="entry name" value="lambda repressor-like DNA-binding domains"/>
    <property type="match status" value="1"/>
</dbReference>
<dbReference type="EMBL" id="FZOH01000011">
    <property type="protein sequence ID" value="SNS94208.1"/>
    <property type="molecule type" value="Genomic_DNA"/>
</dbReference>
<protein>
    <submittedName>
        <fullName evidence="3">Helix-turn-helix</fullName>
    </submittedName>
</protein>
<dbReference type="Pfam" id="PF01381">
    <property type="entry name" value="HTH_3"/>
    <property type="match status" value="1"/>
</dbReference>
<evidence type="ECO:0000256" key="1">
    <source>
        <dbReference type="SAM" id="MobiDB-lite"/>
    </source>
</evidence>
<feature type="domain" description="HTH cro/C1-type" evidence="2">
    <location>
        <begin position="62"/>
        <end position="116"/>
    </location>
</feature>
<dbReference type="InterPro" id="IPR001387">
    <property type="entry name" value="Cro/C1-type_HTH"/>
</dbReference>
<dbReference type="SMART" id="SM00530">
    <property type="entry name" value="HTH_XRE"/>
    <property type="match status" value="1"/>
</dbReference>
<dbReference type="PROSITE" id="PS50943">
    <property type="entry name" value="HTH_CROC1"/>
    <property type="match status" value="1"/>
</dbReference>
<feature type="compositionally biased region" description="Basic and acidic residues" evidence="1">
    <location>
        <begin position="172"/>
        <end position="189"/>
    </location>
</feature>
<evidence type="ECO:0000259" key="2">
    <source>
        <dbReference type="PROSITE" id="PS50943"/>
    </source>
</evidence>
<dbReference type="SUPFAM" id="SSF47413">
    <property type="entry name" value="lambda repressor-like DNA-binding domains"/>
    <property type="match status" value="1"/>
</dbReference>
<organism evidence="3 4">
    <name type="scientific">Geodermatophilus saharensis</name>
    <dbReference type="NCBI Taxonomy" id="1137994"/>
    <lineage>
        <taxon>Bacteria</taxon>
        <taxon>Bacillati</taxon>
        <taxon>Actinomycetota</taxon>
        <taxon>Actinomycetes</taxon>
        <taxon>Geodermatophilales</taxon>
        <taxon>Geodermatophilaceae</taxon>
        <taxon>Geodermatophilus</taxon>
    </lineage>
</organism>
<evidence type="ECO:0000313" key="3">
    <source>
        <dbReference type="EMBL" id="SNS94208.1"/>
    </source>
</evidence>
<reference evidence="4" key="1">
    <citation type="submission" date="2017-06" db="EMBL/GenBank/DDBJ databases">
        <authorList>
            <person name="Varghese N."/>
            <person name="Submissions S."/>
        </authorList>
    </citation>
    <scope>NUCLEOTIDE SEQUENCE [LARGE SCALE GENOMIC DNA]</scope>
    <source>
        <strain evidence="4">DSM 45423</strain>
    </source>
</reference>
<feature type="compositionally biased region" description="Basic and acidic residues" evidence="1">
    <location>
        <begin position="197"/>
        <end position="217"/>
    </location>
</feature>
<accession>A0A239ILX2</accession>
<feature type="region of interest" description="Disordered" evidence="1">
    <location>
        <begin position="172"/>
        <end position="217"/>
    </location>
</feature>
<dbReference type="InterPro" id="IPR010982">
    <property type="entry name" value="Lambda_DNA-bd_dom_sf"/>
</dbReference>
<dbReference type="AlphaFoldDB" id="A0A239ILX2"/>
<evidence type="ECO:0000313" key="4">
    <source>
        <dbReference type="Proteomes" id="UP000198386"/>
    </source>
</evidence>
<dbReference type="CDD" id="cd00093">
    <property type="entry name" value="HTH_XRE"/>
    <property type="match status" value="1"/>
</dbReference>
<dbReference type="Proteomes" id="UP000198386">
    <property type="component" value="Unassembled WGS sequence"/>
</dbReference>
<proteinExistence type="predicted"/>